<sequence>MPNSDFESFDEIDGKILRVLAENPRTPYSRITEILAESGHEMSPEGVRYRVDKIIDMTTVFFLLDPQELSWEILRVAVTTEKRDGAKEAAFDLLCDLPFWHVSRGIGTFDYFAVGSILSVRDADDLVTTVREADCVNRVDYLVVTGRNQDMAQYLNMEYLTAGREDDQ</sequence>
<organism evidence="1 2">
    <name type="scientific">Halomarina ordinaria</name>
    <dbReference type="NCBI Taxonomy" id="3033939"/>
    <lineage>
        <taxon>Archaea</taxon>
        <taxon>Methanobacteriati</taxon>
        <taxon>Methanobacteriota</taxon>
        <taxon>Stenosarchaea group</taxon>
        <taxon>Halobacteria</taxon>
        <taxon>Halobacteriales</taxon>
        <taxon>Natronomonadaceae</taxon>
        <taxon>Halomarina</taxon>
    </lineage>
</organism>
<dbReference type="InterPro" id="IPR036388">
    <property type="entry name" value="WH-like_DNA-bd_sf"/>
</dbReference>
<protein>
    <submittedName>
        <fullName evidence="1">Lrp/AsnC family transcriptional regulator</fullName>
    </submittedName>
</protein>
<accession>A0ABD5UGM5</accession>
<comment type="caution">
    <text evidence="1">The sequence shown here is derived from an EMBL/GenBank/DDBJ whole genome shotgun (WGS) entry which is preliminary data.</text>
</comment>
<evidence type="ECO:0000313" key="1">
    <source>
        <dbReference type="EMBL" id="MFC6838008.1"/>
    </source>
</evidence>
<name>A0ABD5UGM5_9EURY</name>
<dbReference type="AlphaFoldDB" id="A0ABD5UGM5"/>
<dbReference type="EMBL" id="JBHSXM010000003">
    <property type="protein sequence ID" value="MFC6838008.1"/>
    <property type="molecule type" value="Genomic_DNA"/>
</dbReference>
<gene>
    <name evidence="1" type="ORF">ACFQHK_16120</name>
</gene>
<reference evidence="1 2" key="1">
    <citation type="journal article" date="2019" name="Int. J. Syst. Evol. Microbiol.">
        <title>The Global Catalogue of Microorganisms (GCM) 10K type strain sequencing project: providing services to taxonomists for standard genome sequencing and annotation.</title>
        <authorList>
            <consortium name="The Broad Institute Genomics Platform"/>
            <consortium name="The Broad Institute Genome Sequencing Center for Infectious Disease"/>
            <person name="Wu L."/>
            <person name="Ma J."/>
        </authorList>
    </citation>
    <scope>NUCLEOTIDE SEQUENCE [LARGE SCALE GENOMIC DNA]</scope>
    <source>
        <strain evidence="1 2">PSRA2</strain>
    </source>
</reference>
<keyword evidence="2" id="KW-1185">Reference proteome</keyword>
<proteinExistence type="predicted"/>
<dbReference type="Proteomes" id="UP001596406">
    <property type="component" value="Unassembled WGS sequence"/>
</dbReference>
<evidence type="ECO:0000313" key="2">
    <source>
        <dbReference type="Proteomes" id="UP001596406"/>
    </source>
</evidence>
<dbReference type="Gene3D" id="1.10.10.10">
    <property type="entry name" value="Winged helix-like DNA-binding domain superfamily/Winged helix DNA-binding domain"/>
    <property type="match status" value="1"/>
</dbReference>
<dbReference type="RefSeq" id="WP_304449728.1">
    <property type="nucleotide sequence ID" value="NZ_JARRAH010000003.1"/>
</dbReference>